<feature type="region of interest" description="Disordered" evidence="1">
    <location>
        <begin position="1"/>
        <end position="41"/>
    </location>
</feature>
<dbReference type="AlphaFoldDB" id="A0A7R8UNZ9"/>
<reference evidence="2 3" key="1">
    <citation type="submission" date="2020-11" db="EMBL/GenBank/DDBJ databases">
        <authorList>
            <person name="Wallbank WR R."/>
            <person name="Pardo Diaz C."/>
            <person name="Kozak K."/>
            <person name="Martin S."/>
            <person name="Jiggins C."/>
            <person name="Moest M."/>
            <person name="Warren A I."/>
            <person name="Generalovic N T."/>
            <person name="Byers J.R.P. K."/>
            <person name="Montejo-Kovacevich G."/>
            <person name="Yen C E."/>
        </authorList>
    </citation>
    <scope>NUCLEOTIDE SEQUENCE [LARGE SCALE GENOMIC DNA]</scope>
</reference>
<protein>
    <submittedName>
        <fullName evidence="2">Uncharacterized protein</fullName>
    </submittedName>
</protein>
<dbReference type="InParanoid" id="A0A7R8UNZ9"/>
<dbReference type="Proteomes" id="UP000594454">
    <property type="component" value="Chromosome 3"/>
</dbReference>
<gene>
    <name evidence="2" type="ORF">HERILL_LOCUS7260</name>
</gene>
<dbReference type="OrthoDB" id="420046at2759"/>
<accession>A0A7R8UNZ9</accession>
<feature type="compositionally biased region" description="Polar residues" evidence="1">
    <location>
        <begin position="25"/>
        <end position="39"/>
    </location>
</feature>
<name>A0A7R8UNZ9_HERIL</name>
<proteinExistence type="predicted"/>
<keyword evidence="3" id="KW-1185">Reference proteome</keyword>
<evidence type="ECO:0000313" key="2">
    <source>
        <dbReference type="EMBL" id="CAD7084363.1"/>
    </source>
</evidence>
<sequence>MSLKKASRVKSLSLSDDIPIRSPKPRNTASLSTMPSSASKRVEDIGKMLKYIEENIVGKGVAFLGPFGRRKAPLLL</sequence>
<evidence type="ECO:0000313" key="3">
    <source>
        <dbReference type="Proteomes" id="UP000594454"/>
    </source>
</evidence>
<organism evidence="2 3">
    <name type="scientific">Hermetia illucens</name>
    <name type="common">Black soldier fly</name>
    <dbReference type="NCBI Taxonomy" id="343691"/>
    <lineage>
        <taxon>Eukaryota</taxon>
        <taxon>Metazoa</taxon>
        <taxon>Ecdysozoa</taxon>
        <taxon>Arthropoda</taxon>
        <taxon>Hexapoda</taxon>
        <taxon>Insecta</taxon>
        <taxon>Pterygota</taxon>
        <taxon>Neoptera</taxon>
        <taxon>Endopterygota</taxon>
        <taxon>Diptera</taxon>
        <taxon>Brachycera</taxon>
        <taxon>Stratiomyomorpha</taxon>
        <taxon>Stratiomyidae</taxon>
        <taxon>Hermetiinae</taxon>
        <taxon>Hermetia</taxon>
    </lineage>
</organism>
<evidence type="ECO:0000256" key="1">
    <source>
        <dbReference type="SAM" id="MobiDB-lite"/>
    </source>
</evidence>
<dbReference type="EMBL" id="LR899011">
    <property type="protein sequence ID" value="CAD7084363.1"/>
    <property type="molecule type" value="Genomic_DNA"/>
</dbReference>